<accession>A0A3B0VPN0</accession>
<protein>
    <recommendedName>
        <fullName evidence="2">Cyclic nucleotide-binding domain-containing protein</fullName>
    </recommendedName>
</protein>
<dbReference type="PANTHER" id="PTHR37938:SF1">
    <property type="entry name" value="BLL0215 PROTEIN"/>
    <property type="match status" value="1"/>
</dbReference>
<evidence type="ECO:0000256" key="1">
    <source>
        <dbReference type="SAM" id="Phobius"/>
    </source>
</evidence>
<dbReference type="PROSITE" id="PS50042">
    <property type="entry name" value="CNMP_BINDING_3"/>
    <property type="match status" value="1"/>
</dbReference>
<name>A0A3B0VPN0_9ZZZZ</name>
<dbReference type="SUPFAM" id="SSF51206">
    <property type="entry name" value="cAMP-binding domain-like"/>
    <property type="match status" value="1"/>
</dbReference>
<evidence type="ECO:0000259" key="2">
    <source>
        <dbReference type="PROSITE" id="PS50042"/>
    </source>
</evidence>
<gene>
    <name evidence="3" type="ORF">MNBD_CHLOROFLEXI01-2699</name>
</gene>
<feature type="transmembrane region" description="Helical" evidence="1">
    <location>
        <begin position="441"/>
        <end position="459"/>
    </location>
</feature>
<dbReference type="CDD" id="cd00038">
    <property type="entry name" value="CAP_ED"/>
    <property type="match status" value="1"/>
</dbReference>
<sequence>MVDKVEFLQQHQLFKKLNEEHIAALAQITDEVQYENGAMVAFQRDVADCLYIVKNGRLYAETRQNDIQSGSYVIETKNYIPQNYFGDEWLLEPNIHPANVKATSSRERPAILLIIKSGNFVRFLNQYPDALPLLAPEIKESESGEEIVAGLSPFAYAEAQKLFSKAKRRRTAISILPDELVEYSARRSRLYLLVQILLPVLALLTIPALLYFFFIGQPPDAFIYRLRIAVPGFFFILLTAVLLFQILDWSNDYFVITNKRVVHREFDLRTFRVDIKTARIDQVQSVGIAKPTFWANLFNFGTARITTASAFGTILFDNIDNPILVKETLDHQSQLVKSLDASKEQSLLRQTFGEHFAVKPQYEPIGETATPLQPIKPRTEDSFFLRLQRRYYWRVEEENVIIYRKHFIVLIMESLFPIGLGILTSLTAYILIRFFNFTLRQLAPVLIFIYSIDFLWMIWRLEDWRNDMFQLTDRLIVDIDRRPFGFGESRKQALLSNIQNVNAFTPGFIHTIFNFGSVEIETAGGESNLVFEDIPYPSVIQSDIFAHLENMLDQQQRRLRSTRHKEYALLLDVYKQTVEQDRIPNRTPGEVPPI</sequence>
<dbReference type="EMBL" id="UOEU01000459">
    <property type="protein sequence ID" value="VAW33574.1"/>
    <property type="molecule type" value="Genomic_DNA"/>
</dbReference>
<keyword evidence="1" id="KW-0812">Transmembrane</keyword>
<proteinExistence type="predicted"/>
<feature type="transmembrane region" description="Helical" evidence="1">
    <location>
        <begin position="414"/>
        <end position="435"/>
    </location>
</feature>
<feature type="transmembrane region" description="Helical" evidence="1">
    <location>
        <begin position="190"/>
        <end position="214"/>
    </location>
</feature>
<reference evidence="3" key="1">
    <citation type="submission" date="2018-06" db="EMBL/GenBank/DDBJ databases">
        <authorList>
            <person name="Zhirakovskaya E."/>
        </authorList>
    </citation>
    <scope>NUCLEOTIDE SEQUENCE</scope>
</reference>
<dbReference type="InterPro" id="IPR000595">
    <property type="entry name" value="cNMP-bd_dom"/>
</dbReference>
<evidence type="ECO:0000313" key="3">
    <source>
        <dbReference type="EMBL" id="VAW33574.1"/>
    </source>
</evidence>
<dbReference type="InterPro" id="IPR014710">
    <property type="entry name" value="RmlC-like_jellyroll"/>
</dbReference>
<dbReference type="Gene3D" id="2.60.120.10">
    <property type="entry name" value="Jelly Rolls"/>
    <property type="match status" value="1"/>
</dbReference>
<feature type="transmembrane region" description="Helical" evidence="1">
    <location>
        <begin position="226"/>
        <end position="247"/>
    </location>
</feature>
<dbReference type="InterPro" id="IPR018490">
    <property type="entry name" value="cNMP-bd_dom_sf"/>
</dbReference>
<feature type="domain" description="Cyclic nucleotide-binding" evidence="2">
    <location>
        <begin position="13"/>
        <end position="124"/>
    </location>
</feature>
<keyword evidence="1" id="KW-1133">Transmembrane helix</keyword>
<dbReference type="PANTHER" id="PTHR37938">
    <property type="entry name" value="BLL0215 PROTEIN"/>
    <property type="match status" value="1"/>
</dbReference>
<keyword evidence="1" id="KW-0472">Membrane</keyword>
<organism evidence="3">
    <name type="scientific">hydrothermal vent metagenome</name>
    <dbReference type="NCBI Taxonomy" id="652676"/>
    <lineage>
        <taxon>unclassified sequences</taxon>
        <taxon>metagenomes</taxon>
        <taxon>ecological metagenomes</taxon>
    </lineage>
</organism>
<dbReference type="AlphaFoldDB" id="A0A3B0VPN0"/>